<sequence length="855" mass="94120">MNRHQVLTGAANAGDHCYSVGSVEGVPFTAYASGCNIVILASNFQRVQIIPGLIHGNVQVGCLDSSTDVGKIAAAYGTEVCIYEPTPLLHQSSSHRLDYQWVQTAVIKSEYQLQVLSWNLSGTRLLTGGSSIQLWQLSVAAEDDTIEEEPTNIQVKCTAADGVVTDIDEQCKWNCIWLCKTAQPVAFLKFSPDGTLFASAGSADRLVKIWYSSKIVSFSSQHHSSHPADVNYTFIYIAHPRAVSGMSWRKTSKFMPKDSVANMLLTSCRDNICRIWVQTLMPEDGLVDLQQIDSIANQNLRVQTQRHRRKLLQRLKHMKSFNQLKKHQASQFTEDPHEPVAVLPSTYSVHDFHSFGIQGSGVTPSLHFHLAGSINALTDIPLVPSLGGSHTKDPNFVVHWLNNKEMAFTHAAEHLLQDVSDKVLQLQYKRDMGILDQDGDKLHTEHKANGRRSSHNRSESSENINEPLSSKQSSPSASSSTSIATDTSTSQPQSVSGDFIDRKIEKLLRDWHRSPDLLFSVYPTDGSFLVWLVDWLDEYNPGSFRQAQVSFASRIPNAIPLGDAATMSHHIFMYSPHAGLDLRLAISAAVSEQMIKEKAEKTEDTATQPTLDYAQWKHNCNKQLSQYCALSSTTPTVCMLTKHSNGSLNLWHVSFADTSQYTQVLSIGHFIRVCGHRFRINDITCHPVLPLLLTTSHHNLPGRNQSNSGASSPSVPNSPCCCLPPPIGLQSGFCSELILWKVDPVGPLSKSGGVTELARINSPETAAFANVAWIPTLLPSTTQGSISNSPSACFVASDGHQLRIYQAVIDARTLLAEISSSSRRNNSQPGNKLFQTGGWQSTSNNDVLKNDLFLS</sequence>
<dbReference type="Gene3D" id="2.130.10.10">
    <property type="entry name" value="YVTN repeat-like/Quinoprotein amine dehydrogenase"/>
    <property type="match status" value="1"/>
</dbReference>
<dbReference type="InterPro" id="IPR001680">
    <property type="entry name" value="WD40_rpt"/>
</dbReference>
<dbReference type="PANTHER" id="PTHR13950">
    <property type="entry name" value="RABCONNECTIN-RELATED"/>
    <property type="match status" value="1"/>
</dbReference>
<proteinExistence type="predicted"/>
<dbReference type="SUPFAM" id="SSF50978">
    <property type="entry name" value="WD40 repeat-like"/>
    <property type="match status" value="1"/>
</dbReference>
<dbReference type="PANTHER" id="PTHR13950:SF9">
    <property type="entry name" value="RABCONNECTIN-3A"/>
    <property type="match status" value="1"/>
</dbReference>
<dbReference type="InterPro" id="IPR015943">
    <property type="entry name" value="WD40/YVTN_repeat-like_dom_sf"/>
</dbReference>
<dbReference type="OrthoDB" id="6426435at2759"/>
<organism evidence="2 3">
    <name type="scientific">Nephila pilipes</name>
    <name type="common">Giant wood spider</name>
    <name type="synonym">Nephila maculata</name>
    <dbReference type="NCBI Taxonomy" id="299642"/>
    <lineage>
        <taxon>Eukaryota</taxon>
        <taxon>Metazoa</taxon>
        <taxon>Ecdysozoa</taxon>
        <taxon>Arthropoda</taxon>
        <taxon>Chelicerata</taxon>
        <taxon>Arachnida</taxon>
        <taxon>Araneae</taxon>
        <taxon>Araneomorphae</taxon>
        <taxon>Entelegynae</taxon>
        <taxon>Araneoidea</taxon>
        <taxon>Nephilidae</taxon>
        <taxon>Nephila</taxon>
    </lineage>
</organism>
<evidence type="ECO:0000256" key="1">
    <source>
        <dbReference type="SAM" id="MobiDB-lite"/>
    </source>
</evidence>
<evidence type="ECO:0000313" key="3">
    <source>
        <dbReference type="Proteomes" id="UP000887013"/>
    </source>
</evidence>
<name>A0A8X6K274_NEPPI</name>
<feature type="region of interest" description="Disordered" evidence="1">
    <location>
        <begin position="437"/>
        <end position="496"/>
    </location>
</feature>
<feature type="region of interest" description="Disordered" evidence="1">
    <location>
        <begin position="820"/>
        <end position="839"/>
    </location>
</feature>
<dbReference type="EMBL" id="BMAW01092737">
    <property type="protein sequence ID" value="GFS56697.1"/>
    <property type="molecule type" value="Genomic_DNA"/>
</dbReference>
<dbReference type="SMART" id="SM00320">
    <property type="entry name" value="WD40"/>
    <property type="match status" value="3"/>
</dbReference>
<gene>
    <name evidence="2" type="primary">DMXL1</name>
    <name evidence="2" type="ORF">NPIL_462321</name>
</gene>
<dbReference type="Pfam" id="PF00400">
    <property type="entry name" value="WD40"/>
    <property type="match status" value="2"/>
</dbReference>
<dbReference type="GO" id="GO:0043291">
    <property type="term" value="C:RAVE complex"/>
    <property type="evidence" value="ECO:0007669"/>
    <property type="project" value="TreeGrafter"/>
</dbReference>
<dbReference type="AlphaFoldDB" id="A0A8X6K274"/>
<accession>A0A8X6K274</accession>
<comment type="caution">
    <text evidence="2">The sequence shown here is derived from an EMBL/GenBank/DDBJ whole genome shotgun (WGS) entry which is preliminary data.</text>
</comment>
<protein>
    <submittedName>
        <fullName evidence="2">DmX-like protein 1</fullName>
    </submittedName>
</protein>
<feature type="compositionally biased region" description="Basic and acidic residues" evidence="1">
    <location>
        <begin position="437"/>
        <end position="448"/>
    </location>
</feature>
<evidence type="ECO:0000313" key="2">
    <source>
        <dbReference type="EMBL" id="GFS56697.1"/>
    </source>
</evidence>
<dbReference type="InterPro" id="IPR052208">
    <property type="entry name" value="DmX-like/RAVE_component"/>
</dbReference>
<reference evidence="2" key="1">
    <citation type="submission" date="2020-08" db="EMBL/GenBank/DDBJ databases">
        <title>Multicomponent nature underlies the extraordinary mechanical properties of spider dragline silk.</title>
        <authorList>
            <person name="Kono N."/>
            <person name="Nakamura H."/>
            <person name="Mori M."/>
            <person name="Yoshida Y."/>
            <person name="Ohtoshi R."/>
            <person name="Malay A.D."/>
            <person name="Moran D.A.P."/>
            <person name="Tomita M."/>
            <person name="Numata K."/>
            <person name="Arakawa K."/>
        </authorList>
    </citation>
    <scope>NUCLEOTIDE SEQUENCE</scope>
</reference>
<dbReference type="InterPro" id="IPR036322">
    <property type="entry name" value="WD40_repeat_dom_sf"/>
</dbReference>
<dbReference type="Proteomes" id="UP000887013">
    <property type="component" value="Unassembled WGS sequence"/>
</dbReference>
<dbReference type="GO" id="GO:0007035">
    <property type="term" value="P:vacuolar acidification"/>
    <property type="evidence" value="ECO:0007669"/>
    <property type="project" value="TreeGrafter"/>
</dbReference>
<feature type="compositionally biased region" description="Low complexity" evidence="1">
    <location>
        <begin position="461"/>
        <end position="490"/>
    </location>
</feature>
<keyword evidence="3" id="KW-1185">Reference proteome</keyword>